<dbReference type="AlphaFoldDB" id="A0AAE1ANY8"/>
<keyword evidence="2" id="KW-1185">Reference proteome</keyword>
<reference evidence="1" key="1">
    <citation type="journal article" date="2023" name="G3 (Bethesda)">
        <title>A reference genome for the long-term kleptoplast-retaining sea slug Elysia crispata morphotype clarki.</title>
        <authorList>
            <person name="Eastman K.E."/>
            <person name="Pendleton A.L."/>
            <person name="Shaikh M.A."/>
            <person name="Suttiyut T."/>
            <person name="Ogas R."/>
            <person name="Tomko P."/>
            <person name="Gavelis G."/>
            <person name="Widhalm J.R."/>
            <person name="Wisecaver J.H."/>
        </authorList>
    </citation>
    <scope>NUCLEOTIDE SEQUENCE</scope>
    <source>
        <strain evidence="1">ECLA1</strain>
    </source>
</reference>
<organism evidence="1 2">
    <name type="scientific">Elysia crispata</name>
    <name type="common">lettuce slug</name>
    <dbReference type="NCBI Taxonomy" id="231223"/>
    <lineage>
        <taxon>Eukaryota</taxon>
        <taxon>Metazoa</taxon>
        <taxon>Spiralia</taxon>
        <taxon>Lophotrochozoa</taxon>
        <taxon>Mollusca</taxon>
        <taxon>Gastropoda</taxon>
        <taxon>Heterobranchia</taxon>
        <taxon>Euthyneura</taxon>
        <taxon>Panpulmonata</taxon>
        <taxon>Sacoglossa</taxon>
        <taxon>Placobranchoidea</taxon>
        <taxon>Plakobranchidae</taxon>
        <taxon>Elysia</taxon>
    </lineage>
</organism>
<proteinExistence type="predicted"/>
<comment type="caution">
    <text evidence="1">The sequence shown here is derived from an EMBL/GenBank/DDBJ whole genome shotgun (WGS) entry which is preliminary data.</text>
</comment>
<evidence type="ECO:0000313" key="1">
    <source>
        <dbReference type="EMBL" id="KAK3791345.1"/>
    </source>
</evidence>
<sequence>MSVLFQASSGLASASRRRLASLRHPGVVWPRFGIQFICCARGSNHGKAIRGCEKQAGLAGGEQQDEGTNGRELDKGSVLSIKIVGRVIITSTVVKPQRDSASAQKRKLL</sequence>
<dbReference type="EMBL" id="JAWDGP010001473">
    <property type="protein sequence ID" value="KAK3791345.1"/>
    <property type="molecule type" value="Genomic_DNA"/>
</dbReference>
<protein>
    <submittedName>
        <fullName evidence="1">Uncharacterized protein</fullName>
    </submittedName>
</protein>
<dbReference type="Proteomes" id="UP001283361">
    <property type="component" value="Unassembled WGS sequence"/>
</dbReference>
<evidence type="ECO:0000313" key="2">
    <source>
        <dbReference type="Proteomes" id="UP001283361"/>
    </source>
</evidence>
<gene>
    <name evidence="1" type="ORF">RRG08_012529</name>
</gene>
<accession>A0AAE1ANY8</accession>
<name>A0AAE1ANY8_9GAST</name>